<dbReference type="InterPro" id="IPR003661">
    <property type="entry name" value="HisK_dim/P_dom"/>
</dbReference>
<keyword evidence="5" id="KW-0808">Transferase</keyword>
<evidence type="ECO:0000256" key="1">
    <source>
        <dbReference type="ARBA" id="ARBA00000085"/>
    </source>
</evidence>
<keyword evidence="6 12" id="KW-0812">Transmembrane</keyword>
<evidence type="ECO:0000259" key="13">
    <source>
        <dbReference type="PROSITE" id="PS50109"/>
    </source>
</evidence>
<keyword evidence="7 15" id="KW-0418">Kinase</keyword>
<feature type="transmembrane region" description="Helical" evidence="12">
    <location>
        <begin position="78"/>
        <end position="100"/>
    </location>
</feature>
<dbReference type="EMBL" id="JADJZA010000008">
    <property type="protein sequence ID" value="MBK9298126.1"/>
    <property type="molecule type" value="Genomic_DNA"/>
</dbReference>
<evidence type="ECO:0000313" key="16">
    <source>
        <dbReference type="Proteomes" id="UP000727993"/>
    </source>
</evidence>
<dbReference type="PROSITE" id="PS50109">
    <property type="entry name" value="HIS_KIN"/>
    <property type="match status" value="1"/>
</dbReference>
<dbReference type="CDD" id="cd06225">
    <property type="entry name" value="HAMP"/>
    <property type="match status" value="1"/>
</dbReference>
<sequence>MKRSGRRTDDRSGATPSGVDGDRAKGAKDHTEATTNASRSSTTDAKAGGPPLGGNVADDTSGVASTSRRQPGDSQLGLRARVTLAFTLGALVLSGIIGAATLNLTRRSLLADRERRTITRTTDSATTLDGLLQSQAADADLNPLLGDLQAQGPQFLMLKESSPSGNRMVRTYFTGDLSESDLPQSLITRSVWDSEAAVMRLEADGTMYTAVGVPLSGAKGAYFELNAIDDITSAVQSQTVILIIVGSITTMAGTALGWWASRRALRPLMMVGEAAGRIADGHLETRLDAADYAEDPELGPLVSSFNGMVEKLQARIDRDARFASDVSHELRSPLTTINASVDVLGRAADNLPERARTALNLLESDLVRFTQLVEDLLEISRFDAGAVRLDANEISVMGVVRRAVDAVAGEDTPVVADDELDALVVALDKVRVVRVLSNFMDNAIKYGEGVERVEVDRGDGTLSIAVIDSGPGVPAEERELIFERFSRGIQGGRRGAGSGVGLGLALVAEHARLMGGQVSVTERDDGKSGARFVLTLPETPPVDIESVVEL</sequence>
<feature type="region of interest" description="Disordered" evidence="11">
    <location>
        <begin position="1"/>
        <end position="74"/>
    </location>
</feature>
<dbReference type="InterPro" id="IPR036097">
    <property type="entry name" value="HisK_dim/P_sf"/>
</dbReference>
<dbReference type="InterPro" id="IPR050428">
    <property type="entry name" value="TCS_sensor_his_kinase"/>
</dbReference>
<feature type="compositionally biased region" description="Polar residues" evidence="11">
    <location>
        <begin position="62"/>
        <end position="73"/>
    </location>
</feature>
<feature type="domain" description="Histidine kinase" evidence="13">
    <location>
        <begin position="325"/>
        <end position="540"/>
    </location>
</feature>
<accession>A0A936NEC2</accession>
<dbReference type="GO" id="GO:0005886">
    <property type="term" value="C:plasma membrane"/>
    <property type="evidence" value="ECO:0007669"/>
    <property type="project" value="UniProtKB-SubCell"/>
</dbReference>
<evidence type="ECO:0000256" key="6">
    <source>
        <dbReference type="ARBA" id="ARBA00022692"/>
    </source>
</evidence>
<dbReference type="PANTHER" id="PTHR45436">
    <property type="entry name" value="SENSOR HISTIDINE KINASE YKOH"/>
    <property type="match status" value="1"/>
</dbReference>
<feature type="domain" description="HAMP" evidence="14">
    <location>
        <begin position="262"/>
        <end position="317"/>
    </location>
</feature>
<dbReference type="SMART" id="SM00387">
    <property type="entry name" value="HATPase_c"/>
    <property type="match status" value="1"/>
</dbReference>
<comment type="caution">
    <text evidence="15">The sequence shown here is derived from an EMBL/GenBank/DDBJ whole genome shotgun (WGS) entry which is preliminary data.</text>
</comment>
<dbReference type="PRINTS" id="PR00344">
    <property type="entry name" value="BCTRLSENSOR"/>
</dbReference>
<dbReference type="Gene3D" id="6.10.340.10">
    <property type="match status" value="1"/>
</dbReference>
<evidence type="ECO:0000313" key="15">
    <source>
        <dbReference type="EMBL" id="MBK9298126.1"/>
    </source>
</evidence>
<proteinExistence type="predicted"/>
<dbReference type="CDD" id="cd00075">
    <property type="entry name" value="HATPase"/>
    <property type="match status" value="1"/>
</dbReference>
<feature type="compositionally biased region" description="Polar residues" evidence="11">
    <location>
        <begin position="33"/>
        <end position="44"/>
    </location>
</feature>
<dbReference type="InterPro" id="IPR005467">
    <property type="entry name" value="His_kinase_dom"/>
</dbReference>
<dbReference type="SMART" id="SM00388">
    <property type="entry name" value="HisKA"/>
    <property type="match status" value="1"/>
</dbReference>
<dbReference type="Pfam" id="PF00672">
    <property type="entry name" value="HAMP"/>
    <property type="match status" value="1"/>
</dbReference>
<keyword evidence="4" id="KW-0597">Phosphoprotein</keyword>
<keyword evidence="10 12" id="KW-0472">Membrane</keyword>
<feature type="compositionally biased region" description="Basic and acidic residues" evidence="11">
    <location>
        <begin position="20"/>
        <end position="32"/>
    </location>
</feature>
<keyword evidence="9" id="KW-0902">Two-component regulatory system</keyword>
<dbReference type="Pfam" id="PF00512">
    <property type="entry name" value="HisKA"/>
    <property type="match status" value="1"/>
</dbReference>
<evidence type="ECO:0000256" key="3">
    <source>
        <dbReference type="ARBA" id="ARBA00012438"/>
    </source>
</evidence>
<comment type="subcellular location">
    <subcellularLocation>
        <location evidence="2">Cell membrane</location>
    </subcellularLocation>
</comment>
<dbReference type="InterPro" id="IPR003660">
    <property type="entry name" value="HAMP_dom"/>
</dbReference>
<dbReference type="PROSITE" id="PS50885">
    <property type="entry name" value="HAMP"/>
    <property type="match status" value="1"/>
</dbReference>
<evidence type="ECO:0000256" key="10">
    <source>
        <dbReference type="ARBA" id="ARBA00023136"/>
    </source>
</evidence>
<dbReference type="EC" id="2.7.13.3" evidence="3"/>
<dbReference type="SUPFAM" id="SSF158472">
    <property type="entry name" value="HAMP domain-like"/>
    <property type="match status" value="1"/>
</dbReference>
<dbReference type="AlphaFoldDB" id="A0A936NEC2"/>
<dbReference type="Gene3D" id="1.10.287.130">
    <property type="match status" value="1"/>
</dbReference>
<evidence type="ECO:0000256" key="2">
    <source>
        <dbReference type="ARBA" id="ARBA00004236"/>
    </source>
</evidence>
<feature type="transmembrane region" description="Helical" evidence="12">
    <location>
        <begin position="240"/>
        <end position="260"/>
    </location>
</feature>
<dbReference type="GO" id="GO:0000155">
    <property type="term" value="F:phosphorelay sensor kinase activity"/>
    <property type="evidence" value="ECO:0007669"/>
    <property type="project" value="InterPro"/>
</dbReference>
<dbReference type="InterPro" id="IPR003594">
    <property type="entry name" value="HATPase_dom"/>
</dbReference>
<name>A0A936NEC2_9ACTN</name>
<dbReference type="InterPro" id="IPR036890">
    <property type="entry name" value="HATPase_C_sf"/>
</dbReference>
<dbReference type="SMART" id="SM00304">
    <property type="entry name" value="HAMP"/>
    <property type="match status" value="1"/>
</dbReference>
<evidence type="ECO:0000256" key="9">
    <source>
        <dbReference type="ARBA" id="ARBA00023012"/>
    </source>
</evidence>
<evidence type="ECO:0000256" key="5">
    <source>
        <dbReference type="ARBA" id="ARBA00022679"/>
    </source>
</evidence>
<dbReference type="PANTHER" id="PTHR45436:SF5">
    <property type="entry name" value="SENSOR HISTIDINE KINASE TRCS"/>
    <property type="match status" value="1"/>
</dbReference>
<evidence type="ECO:0000256" key="11">
    <source>
        <dbReference type="SAM" id="MobiDB-lite"/>
    </source>
</evidence>
<evidence type="ECO:0000256" key="12">
    <source>
        <dbReference type="SAM" id="Phobius"/>
    </source>
</evidence>
<dbReference type="Proteomes" id="UP000727993">
    <property type="component" value="Unassembled WGS sequence"/>
</dbReference>
<dbReference type="Gene3D" id="3.30.565.10">
    <property type="entry name" value="Histidine kinase-like ATPase, C-terminal domain"/>
    <property type="match status" value="1"/>
</dbReference>
<comment type="catalytic activity">
    <reaction evidence="1">
        <text>ATP + protein L-histidine = ADP + protein N-phospho-L-histidine.</text>
        <dbReference type="EC" id="2.7.13.3"/>
    </reaction>
</comment>
<evidence type="ECO:0000256" key="8">
    <source>
        <dbReference type="ARBA" id="ARBA00022989"/>
    </source>
</evidence>
<dbReference type="SUPFAM" id="SSF47384">
    <property type="entry name" value="Homodimeric domain of signal transducing histidine kinase"/>
    <property type="match status" value="1"/>
</dbReference>
<dbReference type="CDD" id="cd00082">
    <property type="entry name" value="HisKA"/>
    <property type="match status" value="1"/>
</dbReference>
<keyword evidence="8 12" id="KW-1133">Transmembrane helix</keyword>
<evidence type="ECO:0000259" key="14">
    <source>
        <dbReference type="PROSITE" id="PS50885"/>
    </source>
</evidence>
<protein>
    <recommendedName>
        <fullName evidence="3">histidine kinase</fullName>
        <ecNumber evidence="3">2.7.13.3</ecNumber>
    </recommendedName>
</protein>
<evidence type="ECO:0000256" key="4">
    <source>
        <dbReference type="ARBA" id="ARBA00022553"/>
    </source>
</evidence>
<dbReference type="Pfam" id="PF02518">
    <property type="entry name" value="HATPase_c"/>
    <property type="match status" value="1"/>
</dbReference>
<gene>
    <name evidence="15" type="ORF">IPN02_15085</name>
</gene>
<reference evidence="15 16" key="1">
    <citation type="submission" date="2020-10" db="EMBL/GenBank/DDBJ databases">
        <title>Connecting structure to function with the recovery of over 1000 high-quality activated sludge metagenome-assembled genomes encoding full-length rRNA genes using long-read sequencing.</title>
        <authorList>
            <person name="Singleton C.M."/>
            <person name="Petriglieri F."/>
            <person name="Kristensen J.M."/>
            <person name="Kirkegaard R.H."/>
            <person name="Michaelsen T.Y."/>
            <person name="Andersen M.H."/>
            <person name="Karst S.M."/>
            <person name="Dueholm M.S."/>
            <person name="Nielsen P.H."/>
            <person name="Albertsen M."/>
        </authorList>
    </citation>
    <scope>NUCLEOTIDE SEQUENCE [LARGE SCALE GENOMIC DNA]</scope>
    <source>
        <strain evidence="15">Lyne_18-Q3-R50-59_MAXAC.006</strain>
    </source>
</reference>
<feature type="compositionally biased region" description="Basic and acidic residues" evidence="11">
    <location>
        <begin position="1"/>
        <end position="12"/>
    </location>
</feature>
<dbReference type="SUPFAM" id="SSF55874">
    <property type="entry name" value="ATPase domain of HSP90 chaperone/DNA topoisomerase II/histidine kinase"/>
    <property type="match status" value="1"/>
</dbReference>
<dbReference type="InterPro" id="IPR004358">
    <property type="entry name" value="Sig_transdc_His_kin-like_C"/>
</dbReference>
<evidence type="ECO:0000256" key="7">
    <source>
        <dbReference type="ARBA" id="ARBA00022777"/>
    </source>
</evidence>
<organism evidence="15 16">
    <name type="scientific">Candidatus Neomicrothrix subdominans</name>
    <dbReference type="NCBI Taxonomy" id="2954438"/>
    <lineage>
        <taxon>Bacteria</taxon>
        <taxon>Bacillati</taxon>
        <taxon>Actinomycetota</taxon>
        <taxon>Acidimicrobiia</taxon>
        <taxon>Acidimicrobiales</taxon>
        <taxon>Microthrixaceae</taxon>
        <taxon>Candidatus Neomicrothrix</taxon>
    </lineage>
</organism>